<gene>
    <name evidence="8" type="ORF">EV192_107333</name>
</gene>
<evidence type="ECO:0000256" key="1">
    <source>
        <dbReference type="ARBA" id="ARBA00010088"/>
    </source>
</evidence>
<comment type="caution">
    <text evidence="8">The sequence shown here is derived from an EMBL/GenBank/DDBJ whole genome shotgun (WGS) entry which is preliminary data.</text>
</comment>
<dbReference type="AlphaFoldDB" id="A0A4V2S6G3"/>
<dbReference type="InterPro" id="IPR000073">
    <property type="entry name" value="AB_hydrolase_1"/>
</dbReference>
<evidence type="ECO:0000256" key="3">
    <source>
        <dbReference type="ARBA" id="ARBA00022801"/>
    </source>
</evidence>
<evidence type="ECO:0000259" key="7">
    <source>
        <dbReference type="Pfam" id="PF08386"/>
    </source>
</evidence>
<reference evidence="8 9" key="1">
    <citation type="submission" date="2019-03" db="EMBL/GenBank/DDBJ databases">
        <title>Genomic Encyclopedia of Type Strains, Phase IV (KMG-IV): sequencing the most valuable type-strain genomes for metagenomic binning, comparative biology and taxonomic classification.</title>
        <authorList>
            <person name="Goeker M."/>
        </authorList>
    </citation>
    <scope>NUCLEOTIDE SEQUENCE [LARGE SCALE GENOMIC DNA]</scope>
    <source>
        <strain evidence="8 9">DSM 45934</strain>
    </source>
</reference>
<keyword evidence="2 5" id="KW-0732">Signal</keyword>
<evidence type="ECO:0000313" key="9">
    <source>
        <dbReference type="Proteomes" id="UP000295680"/>
    </source>
</evidence>
<dbReference type="SUPFAM" id="SSF53474">
    <property type="entry name" value="alpha/beta-Hydrolases"/>
    <property type="match status" value="1"/>
</dbReference>
<dbReference type="GO" id="GO:0016787">
    <property type="term" value="F:hydrolase activity"/>
    <property type="evidence" value="ECO:0007669"/>
    <property type="project" value="UniProtKB-KW"/>
</dbReference>
<name>A0A4V2S6G3_9PSEU</name>
<organism evidence="8 9">
    <name type="scientific">Actinocrispum wychmicini</name>
    <dbReference type="NCBI Taxonomy" id="1213861"/>
    <lineage>
        <taxon>Bacteria</taxon>
        <taxon>Bacillati</taxon>
        <taxon>Actinomycetota</taxon>
        <taxon>Actinomycetes</taxon>
        <taxon>Pseudonocardiales</taxon>
        <taxon>Pseudonocardiaceae</taxon>
        <taxon>Actinocrispum</taxon>
    </lineage>
</organism>
<dbReference type="InterPro" id="IPR051601">
    <property type="entry name" value="Serine_prot/Carboxylest_S33"/>
</dbReference>
<protein>
    <submittedName>
        <fullName evidence="8">Alpha/beta hydrolase family protein</fullName>
    </submittedName>
</protein>
<evidence type="ECO:0000256" key="2">
    <source>
        <dbReference type="ARBA" id="ARBA00022729"/>
    </source>
</evidence>
<feature type="domain" description="AB hydrolase-1" evidence="6">
    <location>
        <begin position="90"/>
        <end position="231"/>
    </location>
</feature>
<dbReference type="Pfam" id="PF00561">
    <property type="entry name" value="Abhydrolase_1"/>
    <property type="match status" value="1"/>
</dbReference>
<dbReference type="Pfam" id="PF08386">
    <property type="entry name" value="Abhydrolase_4"/>
    <property type="match status" value="1"/>
</dbReference>
<dbReference type="RefSeq" id="WP_132122083.1">
    <property type="nucleotide sequence ID" value="NZ_SLWS01000007.1"/>
</dbReference>
<dbReference type="InterPro" id="IPR029058">
    <property type="entry name" value="AB_hydrolase_fold"/>
</dbReference>
<evidence type="ECO:0000259" key="6">
    <source>
        <dbReference type="Pfam" id="PF00561"/>
    </source>
</evidence>
<dbReference type="PANTHER" id="PTHR43248:SF29">
    <property type="entry name" value="TRIPEPTIDYL AMINOPEPTIDASE"/>
    <property type="match status" value="1"/>
</dbReference>
<dbReference type="InterPro" id="IPR013595">
    <property type="entry name" value="Pept_S33_TAP-like_C"/>
</dbReference>
<dbReference type="EMBL" id="SLWS01000007">
    <property type="protein sequence ID" value="TCO55910.1"/>
    <property type="molecule type" value="Genomic_DNA"/>
</dbReference>
<evidence type="ECO:0000256" key="4">
    <source>
        <dbReference type="SAM" id="MobiDB-lite"/>
    </source>
</evidence>
<dbReference type="OrthoDB" id="3930934at2"/>
<keyword evidence="9" id="KW-1185">Reference proteome</keyword>
<dbReference type="Gene3D" id="3.40.50.1820">
    <property type="entry name" value="alpha/beta hydrolase"/>
    <property type="match status" value="1"/>
</dbReference>
<feature type="chain" id="PRO_5020883867" evidence="5">
    <location>
        <begin position="28"/>
        <end position="529"/>
    </location>
</feature>
<feature type="region of interest" description="Disordered" evidence="4">
    <location>
        <begin position="510"/>
        <end position="529"/>
    </location>
</feature>
<evidence type="ECO:0000256" key="5">
    <source>
        <dbReference type="SAM" id="SignalP"/>
    </source>
</evidence>
<dbReference type="PANTHER" id="PTHR43248">
    <property type="entry name" value="2-SUCCINYL-6-HYDROXY-2,4-CYCLOHEXADIENE-1-CARBOXYLATE SYNTHASE"/>
    <property type="match status" value="1"/>
</dbReference>
<sequence length="529" mass="56949">MKKRVLTLPLVAALFAGVTPLGVPALADDGKLTWDSCPDDANVTADGAKCATLEVPEDYSDPAGTKITITVSRIEAKDSDHRKGVLFGNPGGPGGDGLNLWSRKMDKWPKDLVNDYDLIAVQPRGLQLSTPLECKDASTSTVALQLRPTDKDDCNLDKGYMSDITTANTARDMDEVRKALGEDTINYLGYSYGTYLGAVYASLFPANVNRLVLDSSVGPDWIWHEEFAQQSLNRRQRINDFFSWAADHDSDYGLGKTARQVWQTWSKVAVATGGMFPIKPPDDKDDNWFTQVRDWWTTLTVTWDSIFAASQSADRGKNVLASATLSATYSRQLWPYLATGLADTNKDAKDTKQLDALSGAAALSGDANLAVQKTITCGEDKKDGTLASLGYLLDYLGKMGGIFLGLDDALDLGASGARVGMQCTSNPVYATVTQESLSGTKLKVKPLVLQSKHDGATPYQGGVAMAKKMGGTLATVEGGDHGVFGRGQSEIDSTVMDYLNDATLPKAGTVLPEPDITTDLKPAEPYTKK</sequence>
<comment type="similarity">
    <text evidence="1">Belongs to the peptidase S33 family.</text>
</comment>
<feature type="domain" description="Peptidase S33 tripeptidyl aminopeptidase-like C-terminal" evidence="7">
    <location>
        <begin position="417"/>
        <end position="510"/>
    </location>
</feature>
<dbReference type="Proteomes" id="UP000295680">
    <property type="component" value="Unassembled WGS sequence"/>
</dbReference>
<feature type="signal peptide" evidence="5">
    <location>
        <begin position="1"/>
        <end position="27"/>
    </location>
</feature>
<accession>A0A4V2S6G3</accession>
<proteinExistence type="inferred from homology"/>
<keyword evidence="3 8" id="KW-0378">Hydrolase</keyword>
<evidence type="ECO:0000313" key="8">
    <source>
        <dbReference type="EMBL" id="TCO55910.1"/>
    </source>
</evidence>